<accession>A0A4Q0NR87</accession>
<evidence type="ECO:0000313" key="9">
    <source>
        <dbReference type="EMBL" id="RXG13289.1"/>
    </source>
</evidence>
<evidence type="ECO:0000256" key="5">
    <source>
        <dbReference type="ARBA" id="ARBA00022989"/>
    </source>
</evidence>
<comment type="caution">
    <text evidence="9">The sequence shown here is derived from an EMBL/GenBank/DDBJ whole genome shotgun (WGS) entry which is preliminary data.</text>
</comment>
<dbReference type="Pfam" id="PF04239">
    <property type="entry name" value="DUF421"/>
    <property type="match status" value="1"/>
</dbReference>
<proteinExistence type="inferred from homology"/>
<feature type="domain" description="YetF C-terminal" evidence="8">
    <location>
        <begin position="90"/>
        <end position="159"/>
    </location>
</feature>
<evidence type="ECO:0000256" key="1">
    <source>
        <dbReference type="ARBA" id="ARBA00004651"/>
    </source>
</evidence>
<reference evidence="9 10" key="1">
    <citation type="submission" date="2018-07" db="EMBL/GenBank/DDBJ databases">
        <title>Leeuwenhoekiella genomics.</title>
        <authorList>
            <person name="Tahon G."/>
            <person name="Willems A."/>
        </authorList>
    </citation>
    <scope>NUCLEOTIDE SEQUENCE [LARGE SCALE GENOMIC DNA]</scope>
    <source>
        <strain evidence="9 10">R-50232</strain>
    </source>
</reference>
<evidence type="ECO:0000256" key="2">
    <source>
        <dbReference type="ARBA" id="ARBA00006448"/>
    </source>
</evidence>
<dbReference type="RefSeq" id="WP_128762061.1">
    <property type="nucleotide sequence ID" value="NZ_QOVI01000005.1"/>
</dbReference>
<dbReference type="AlphaFoldDB" id="A0A4Q0NR87"/>
<feature type="transmembrane region" description="Helical" evidence="7">
    <location>
        <begin position="44"/>
        <end position="61"/>
    </location>
</feature>
<dbReference type="PANTHER" id="PTHR34582:SF6">
    <property type="entry name" value="UPF0702 TRANSMEMBRANE PROTEIN YCAP"/>
    <property type="match status" value="1"/>
</dbReference>
<keyword evidence="5 7" id="KW-1133">Transmembrane helix</keyword>
<dbReference type="Proteomes" id="UP000289821">
    <property type="component" value="Unassembled WGS sequence"/>
</dbReference>
<comment type="similarity">
    <text evidence="2">Belongs to the UPF0702 family.</text>
</comment>
<keyword evidence="10" id="KW-1185">Reference proteome</keyword>
<evidence type="ECO:0000313" key="10">
    <source>
        <dbReference type="Proteomes" id="UP000289821"/>
    </source>
</evidence>
<dbReference type="OrthoDB" id="9793799at2"/>
<feature type="transmembrane region" description="Helical" evidence="7">
    <location>
        <begin position="12"/>
        <end position="32"/>
    </location>
</feature>
<keyword evidence="3" id="KW-1003">Cell membrane</keyword>
<gene>
    <name evidence="9" type="ORF">DSM04_105267</name>
</gene>
<evidence type="ECO:0000256" key="3">
    <source>
        <dbReference type="ARBA" id="ARBA00022475"/>
    </source>
</evidence>
<keyword evidence="4 7" id="KW-0812">Transmembrane</keyword>
<dbReference type="EMBL" id="QOVI01000005">
    <property type="protein sequence ID" value="RXG13289.1"/>
    <property type="molecule type" value="Genomic_DNA"/>
</dbReference>
<keyword evidence="6 7" id="KW-0472">Membrane</keyword>
<dbReference type="PANTHER" id="PTHR34582">
    <property type="entry name" value="UPF0702 TRANSMEMBRANE PROTEIN YCAP"/>
    <property type="match status" value="1"/>
</dbReference>
<evidence type="ECO:0000256" key="7">
    <source>
        <dbReference type="SAM" id="Phobius"/>
    </source>
</evidence>
<organism evidence="9 10">
    <name type="scientific">Leeuwenhoekiella aestuarii</name>
    <dbReference type="NCBI Taxonomy" id="2249426"/>
    <lineage>
        <taxon>Bacteria</taxon>
        <taxon>Pseudomonadati</taxon>
        <taxon>Bacteroidota</taxon>
        <taxon>Flavobacteriia</taxon>
        <taxon>Flavobacteriales</taxon>
        <taxon>Flavobacteriaceae</taxon>
        <taxon>Leeuwenhoekiella</taxon>
    </lineage>
</organism>
<dbReference type="InterPro" id="IPR007353">
    <property type="entry name" value="DUF421"/>
</dbReference>
<protein>
    <recommendedName>
        <fullName evidence="8">YetF C-terminal domain-containing protein</fullName>
    </recommendedName>
</protein>
<comment type="subcellular location">
    <subcellularLocation>
        <location evidence="1">Cell membrane</location>
        <topology evidence="1">Multi-pass membrane protein</topology>
    </subcellularLocation>
</comment>
<dbReference type="GO" id="GO:0005886">
    <property type="term" value="C:plasma membrane"/>
    <property type="evidence" value="ECO:0007669"/>
    <property type="project" value="UniProtKB-SubCell"/>
</dbReference>
<dbReference type="Gene3D" id="3.30.240.20">
    <property type="entry name" value="bsu07140 like domains"/>
    <property type="match status" value="1"/>
</dbReference>
<sequence length="174" mass="18933">MENWIYASLPTLLKVLISVVVIFTIIVAITRISGLRTFAKMSSFDFASTIAIGSILASVVMNTNQSLLKGGLALAAIVAFQSFFAFVVRKSKKADSLLTNDPIMLMYNGKILYENLEQTNVGETDLIAKLREANALRFSEVKAVILESTGDMSVLHGNEGIELDPDILKGVKGF</sequence>
<dbReference type="InterPro" id="IPR023090">
    <property type="entry name" value="UPF0702_alpha/beta_dom_sf"/>
</dbReference>
<feature type="transmembrane region" description="Helical" evidence="7">
    <location>
        <begin position="67"/>
        <end position="88"/>
    </location>
</feature>
<evidence type="ECO:0000259" key="8">
    <source>
        <dbReference type="Pfam" id="PF04239"/>
    </source>
</evidence>
<evidence type="ECO:0000256" key="4">
    <source>
        <dbReference type="ARBA" id="ARBA00022692"/>
    </source>
</evidence>
<evidence type="ECO:0000256" key="6">
    <source>
        <dbReference type="ARBA" id="ARBA00023136"/>
    </source>
</evidence>
<name>A0A4Q0NR87_9FLAO</name>